<feature type="compositionally biased region" description="Basic and acidic residues" evidence="1">
    <location>
        <begin position="68"/>
        <end position="90"/>
    </location>
</feature>
<dbReference type="EMBL" id="JAEAOA010000605">
    <property type="protein sequence ID" value="KAK3594947.1"/>
    <property type="molecule type" value="Genomic_DNA"/>
</dbReference>
<proteinExistence type="predicted"/>
<reference evidence="2" key="1">
    <citation type="journal article" date="2021" name="Genome Biol. Evol.">
        <title>A High-Quality Reference Genome for a Parasitic Bivalve with Doubly Uniparental Inheritance (Bivalvia: Unionida).</title>
        <authorList>
            <person name="Smith C.H."/>
        </authorList>
    </citation>
    <scope>NUCLEOTIDE SEQUENCE</scope>
    <source>
        <strain evidence="2">CHS0354</strain>
    </source>
</reference>
<gene>
    <name evidence="2" type="ORF">CHS0354_009334</name>
</gene>
<evidence type="ECO:0000313" key="3">
    <source>
        <dbReference type="Proteomes" id="UP001195483"/>
    </source>
</evidence>
<feature type="compositionally biased region" description="Basic residues" evidence="1">
    <location>
        <begin position="97"/>
        <end position="121"/>
    </location>
</feature>
<evidence type="ECO:0000313" key="2">
    <source>
        <dbReference type="EMBL" id="KAK3594947.1"/>
    </source>
</evidence>
<protein>
    <submittedName>
        <fullName evidence="2">Uncharacterized protein</fullName>
    </submittedName>
</protein>
<comment type="caution">
    <text evidence="2">The sequence shown here is derived from an EMBL/GenBank/DDBJ whole genome shotgun (WGS) entry which is preliminary data.</text>
</comment>
<reference evidence="2" key="3">
    <citation type="submission" date="2023-05" db="EMBL/GenBank/DDBJ databases">
        <authorList>
            <person name="Smith C.H."/>
        </authorList>
    </citation>
    <scope>NUCLEOTIDE SEQUENCE</scope>
    <source>
        <strain evidence="2">CHS0354</strain>
        <tissue evidence="2">Mantle</tissue>
    </source>
</reference>
<feature type="region of interest" description="Disordered" evidence="1">
    <location>
        <begin position="62"/>
        <end position="136"/>
    </location>
</feature>
<accession>A0AAE0VZH9</accession>
<name>A0AAE0VZH9_9BIVA</name>
<evidence type="ECO:0000256" key="1">
    <source>
        <dbReference type="SAM" id="MobiDB-lite"/>
    </source>
</evidence>
<dbReference type="Proteomes" id="UP001195483">
    <property type="component" value="Unassembled WGS sequence"/>
</dbReference>
<organism evidence="2 3">
    <name type="scientific">Potamilus streckersoni</name>
    <dbReference type="NCBI Taxonomy" id="2493646"/>
    <lineage>
        <taxon>Eukaryota</taxon>
        <taxon>Metazoa</taxon>
        <taxon>Spiralia</taxon>
        <taxon>Lophotrochozoa</taxon>
        <taxon>Mollusca</taxon>
        <taxon>Bivalvia</taxon>
        <taxon>Autobranchia</taxon>
        <taxon>Heteroconchia</taxon>
        <taxon>Palaeoheterodonta</taxon>
        <taxon>Unionida</taxon>
        <taxon>Unionoidea</taxon>
        <taxon>Unionidae</taxon>
        <taxon>Ambleminae</taxon>
        <taxon>Lampsilini</taxon>
        <taxon>Potamilus</taxon>
    </lineage>
</organism>
<reference evidence="2" key="2">
    <citation type="journal article" date="2021" name="Genome Biol. Evol.">
        <title>Developing a high-quality reference genome for a parasitic bivalve with doubly uniparental inheritance (Bivalvia: Unionida).</title>
        <authorList>
            <person name="Smith C.H."/>
        </authorList>
    </citation>
    <scope>NUCLEOTIDE SEQUENCE</scope>
    <source>
        <strain evidence="2">CHS0354</strain>
        <tissue evidence="2">Mantle</tissue>
    </source>
</reference>
<keyword evidence="3" id="KW-1185">Reference proteome</keyword>
<dbReference type="AlphaFoldDB" id="A0AAE0VZH9"/>
<sequence>MEQQSGGKIIEYFPTKVKQTEQVTVLCAPGCQVLDLTRFTKCQTTRNQPAQTTAISYASAATKGLQNENKENEIKKIPEPEEEHQSRYDEMIAPSPSKKKIQAKKATSRKTDRRRKGKQTKGKNDTIKKLRRSSLKRGIRNLFIGRANF</sequence>